<dbReference type="InterPro" id="IPR013078">
    <property type="entry name" value="His_Pase_superF_clade-1"/>
</dbReference>
<evidence type="ECO:0000256" key="2">
    <source>
        <dbReference type="PIRSR" id="PIRSR613078-1"/>
    </source>
</evidence>
<dbReference type="InterPro" id="IPR051695">
    <property type="entry name" value="Phosphoglycerate_Mutase"/>
</dbReference>
<dbReference type="GO" id="GO:0043456">
    <property type="term" value="P:regulation of pentose-phosphate shunt"/>
    <property type="evidence" value="ECO:0007669"/>
    <property type="project" value="TreeGrafter"/>
</dbReference>
<evidence type="ECO:0000313" key="4">
    <source>
        <dbReference type="EMBL" id="APH55642.1"/>
    </source>
</evidence>
<sequence length="230" mass="24828">MPRFWPRRCAASATKAQSALSSIEARGIMGLPPASTSRMPPAQGPELAPVPFWFLRHGETDWNTLNLAQGATDVKLNAAGLAQARLAAERLRGRGIRTLVSSPLSRARDTAELVSQHIGVPVQIDPKLRECAFGEREGQPMSEWFDAWVRGESTPPGAESFSDLKRRAAVAVGNALQLPGPVLIIAHGALFRAVRALMGMPPNVRTPNAVPYLCRPPTGSDRPWTLMPAT</sequence>
<dbReference type="InterPro" id="IPR029033">
    <property type="entry name" value="His_PPase_superfam"/>
</dbReference>
<feature type="active site" description="Tele-phosphohistidine intermediate" evidence="2">
    <location>
        <position position="57"/>
    </location>
</feature>
<dbReference type="CDD" id="cd07067">
    <property type="entry name" value="HP_PGM_like"/>
    <property type="match status" value="1"/>
</dbReference>
<evidence type="ECO:0000256" key="1">
    <source>
        <dbReference type="ARBA" id="ARBA00022801"/>
    </source>
</evidence>
<dbReference type="Gene3D" id="3.40.50.1240">
    <property type="entry name" value="Phosphoglycerate mutase-like"/>
    <property type="match status" value="1"/>
</dbReference>
<evidence type="ECO:0000256" key="3">
    <source>
        <dbReference type="PIRSR" id="PIRSR613078-2"/>
    </source>
</evidence>
<dbReference type="Proteomes" id="UP000182373">
    <property type="component" value="Chromosome"/>
</dbReference>
<accession>A0AAC9KEI2</accession>
<dbReference type="GO" id="GO:0005829">
    <property type="term" value="C:cytosol"/>
    <property type="evidence" value="ECO:0007669"/>
    <property type="project" value="TreeGrafter"/>
</dbReference>
<protein>
    <submittedName>
        <fullName evidence="4">Fructose-2,6-bisphosphatase</fullName>
    </submittedName>
</protein>
<proteinExistence type="predicted"/>
<keyword evidence="1" id="KW-0378">Hydrolase</keyword>
<organism evidence="4 5">
    <name type="scientific">Granulibacter bethesdensis</name>
    <dbReference type="NCBI Taxonomy" id="364410"/>
    <lineage>
        <taxon>Bacteria</taxon>
        <taxon>Pseudomonadati</taxon>
        <taxon>Pseudomonadota</taxon>
        <taxon>Alphaproteobacteria</taxon>
        <taxon>Acetobacterales</taxon>
        <taxon>Acetobacteraceae</taxon>
        <taxon>Granulibacter</taxon>
    </lineage>
</organism>
<dbReference type="GO" id="GO:0004331">
    <property type="term" value="F:fructose-2,6-bisphosphate 2-phosphatase activity"/>
    <property type="evidence" value="ECO:0007669"/>
    <property type="project" value="TreeGrafter"/>
</dbReference>
<evidence type="ECO:0000313" key="5">
    <source>
        <dbReference type="Proteomes" id="UP000182373"/>
    </source>
</evidence>
<dbReference type="Pfam" id="PF00300">
    <property type="entry name" value="His_Phos_1"/>
    <property type="match status" value="1"/>
</dbReference>
<feature type="active site" description="Proton donor/acceptor" evidence="2">
    <location>
        <position position="130"/>
    </location>
</feature>
<dbReference type="AlphaFoldDB" id="A0AAC9KEI2"/>
<dbReference type="SUPFAM" id="SSF53254">
    <property type="entry name" value="Phosphoglycerate mutase-like"/>
    <property type="match status" value="1"/>
</dbReference>
<reference evidence="5" key="1">
    <citation type="submission" date="2016-11" db="EMBL/GenBank/DDBJ databases">
        <title>Comparative genomic and phenotypic analysis of Granulibacter bethesdensis clinical isolates from patients with chronic granulomatous disease.</title>
        <authorList>
            <person name="Zarember K.A."/>
            <person name="Porcella S.F."/>
            <person name="Chu J."/>
            <person name="Ding L."/>
            <person name="Dahlstrom E."/>
            <person name="Barbian K."/>
            <person name="Martens C."/>
            <person name="Sykora L."/>
            <person name="Kramer S."/>
            <person name="Pettinato A.M."/>
            <person name="Hong H."/>
            <person name="Wald G."/>
            <person name="Berg L.J."/>
            <person name="Rogge L.S."/>
            <person name="Greenberg D.E."/>
            <person name="Falcone E.L."/>
            <person name="Neves J.F."/>
            <person name="Simoes M.J."/>
            <person name="Casal M."/>
            <person name="Rodriguez-Lopez F.C."/>
            <person name="Zelazny A."/>
            <person name="Gallin J.I."/>
            <person name="Holland S.M."/>
        </authorList>
    </citation>
    <scope>NUCLEOTIDE SEQUENCE [LARGE SCALE GENOMIC DNA]</scope>
    <source>
        <strain evidence="5">NIH9.1</strain>
    </source>
</reference>
<dbReference type="SMART" id="SM00855">
    <property type="entry name" value="PGAM"/>
    <property type="match status" value="1"/>
</dbReference>
<dbReference type="PANTHER" id="PTHR46517:SF1">
    <property type="entry name" value="FRUCTOSE-2,6-BISPHOSPHATASE TIGAR"/>
    <property type="match status" value="1"/>
</dbReference>
<gene>
    <name evidence="4" type="ORF">GbCGDNIH9_2315</name>
</gene>
<dbReference type="GO" id="GO:0045820">
    <property type="term" value="P:negative regulation of glycolytic process"/>
    <property type="evidence" value="ECO:0007669"/>
    <property type="project" value="TreeGrafter"/>
</dbReference>
<feature type="binding site" evidence="3">
    <location>
        <position position="106"/>
    </location>
    <ligand>
        <name>substrate</name>
    </ligand>
</feature>
<feature type="binding site" evidence="3">
    <location>
        <begin position="56"/>
        <end position="63"/>
    </location>
    <ligand>
        <name>substrate</name>
    </ligand>
</feature>
<name>A0AAC9KEI2_9PROT</name>
<dbReference type="EMBL" id="CP018191">
    <property type="protein sequence ID" value="APH55642.1"/>
    <property type="molecule type" value="Genomic_DNA"/>
</dbReference>
<dbReference type="PANTHER" id="PTHR46517">
    <property type="entry name" value="FRUCTOSE-2,6-BISPHOSPHATASE TIGAR"/>
    <property type="match status" value="1"/>
</dbReference>